<feature type="compositionally biased region" description="Basic residues" evidence="1">
    <location>
        <begin position="125"/>
        <end position="134"/>
    </location>
</feature>
<feature type="compositionally biased region" description="Basic residues" evidence="1">
    <location>
        <begin position="1"/>
        <end position="11"/>
    </location>
</feature>
<accession>A0A6J4JF84</accession>
<feature type="compositionally biased region" description="Basic residues" evidence="1">
    <location>
        <begin position="31"/>
        <end position="40"/>
    </location>
</feature>
<name>A0A6J4JF84_9ACTN</name>
<organism evidence="2">
    <name type="scientific">uncultured Mycobacteriales bacterium</name>
    <dbReference type="NCBI Taxonomy" id="581187"/>
    <lineage>
        <taxon>Bacteria</taxon>
        <taxon>Bacillati</taxon>
        <taxon>Actinomycetota</taxon>
        <taxon>Actinomycetes</taxon>
        <taxon>Mycobacteriales</taxon>
        <taxon>environmental samples</taxon>
    </lineage>
</organism>
<feature type="non-terminal residue" evidence="2">
    <location>
        <position position="1"/>
    </location>
</feature>
<dbReference type="AlphaFoldDB" id="A0A6J4JF84"/>
<sequence length="222" mass="24116">DRNTHPSRRVRAGPGDRARAVGGGGGGAPAARRRRPRRGGPGRAPGRPGGGVPRPAARHLAQRHPDRVPGRRRDGLPGHHGLVRRAARVADLRRVHRPGAHPAAAAVRLRGRVRPAAAERDAAGHVRHRPHQRAAVRDAPAGPARHRRAGRAGRLRAGGRRAVRHLERLLAGDPHGVDLHRPRPGVRTRRPAALRRPRHQPLRHPADVARHRRTGAGRRLAL</sequence>
<protein>
    <submittedName>
        <fullName evidence="2">Uncharacterized protein</fullName>
    </submittedName>
</protein>
<gene>
    <name evidence="2" type="ORF">AVDCRST_MAG41-3308</name>
</gene>
<feature type="region of interest" description="Disordered" evidence="1">
    <location>
        <begin position="119"/>
        <end position="159"/>
    </location>
</feature>
<evidence type="ECO:0000313" key="2">
    <source>
        <dbReference type="EMBL" id="CAA9277295.1"/>
    </source>
</evidence>
<feature type="compositionally biased region" description="Basic residues" evidence="1">
    <location>
        <begin position="210"/>
        <end position="222"/>
    </location>
</feature>
<feature type="compositionally biased region" description="Basic residues" evidence="1">
    <location>
        <begin position="182"/>
        <end position="202"/>
    </location>
</feature>
<feature type="region of interest" description="Disordered" evidence="1">
    <location>
        <begin position="1"/>
        <end position="79"/>
    </location>
</feature>
<feature type="compositionally biased region" description="Gly residues" evidence="1">
    <location>
        <begin position="41"/>
        <end position="52"/>
    </location>
</feature>
<dbReference type="EMBL" id="CADCTP010000304">
    <property type="protein sequence ID" value="CAA9277295.1"/>
    <property type="molecule type" value="Genomic_DNA"/>
</dbReference>
<feature type="non-terminal residue" evidence="2">
    <location>
        <position position="222"/>
    </location>
</feature>
<feature type="compositionally biased region" description="Basic residues" evidence="1">
    <location>
        <begin position="144"/>
        <end position="159"/>
    </location>
</feature>
<feature type="compositionally biased region" description="Basic and acidic residues" evidence="1">
    <location>
        <begin position="63"/>
        <end position="77"/>
    </location>
</feature>
<feature type="region of interest" description="Disordered" evidence="1">
    <location>
        <begin position="173"/>
        <end position="222"/>
    </location>
</feature>
<reference evidence="2" key="1">
    <citation type="submission" date="2020-02" db="EMBL/GenBank/DDBJ databases">
        <authorList>
            <person name="Meier V. D."/>
        </authorList>
    </citation>
    <scope>NUCLEOTIDE SEQUENCE</scope>
    <source>
        <strain evidence="2">AVDCRST_MAG41</strain>
    </source>
</reference>
<proteinExistence type="predicted"/>
<evidence type="ECO:0000256" key="1">
    <source>
        <dbReference type="SAM" id="MobiDB-lite"/>
    </source>
</evidence>